<dbReference type="PANTHER" id="PTHR30203:SF21">
    <property type="entry name" value="OUTER MEMBRANE COMPONENT OF MULTIDRUG EFFLUX PUMP-RELATED"/>
    <property type="match status" value="1"/>
</dbReference>
<keyword evidence="4" id="KW-1185">Reference proteome</keyword>
<dbReference type="InterPro" id="IPR003423">
    <property type="entry name" value="OMP_efflux"/>
</dbReference>
<dbReference type="InterPro" id="IPR010131">
    <property type="entry name" value="MdtP/NodT-like"/>
</dbReference>
<dbReference type="PANTHER" id="PTHR30203">
    <property type="entry name" value="OUTER MEMBRANE CATION EFFLUX PROTEIN"/>
    <property type="match status" value="1"/>
</dbReference>
<proteinExistence type="inferred from homology"/>
<dbReference type="Pfam" id="PF02321">
    <property type="entry name" value="OEP"/>
    <property type="match status" value="2"/>
</dbReference>
<dbReference type="GO" id="GO:0015562">
    <property type="term" value="F:efflux transmembrane transporter activity"/>
    <property type="evidence" value="ECO:0007669"/>
    <property type="project" value="InterPro"/>
</dbReference>
<dbReference type="NCBIfam" id="TIGR01845">
    <property type="entry name" value="outer_NodT"/>
    <property type="match status" value="1"/>
</dbReference>
<keyword evidence="2" id="KW-1134">Transmembrane beta strand</keyword>
<dbReference type="Gene3D" id="1.20.1600.10">
    <property type="entry name" value="Outer membrane efflux proteins (OEP)"/>
    <property type="match status" value="1"/>
</dbReference>
<dbReference type="EMBL" id="VTOU01000002">
    <property type="protein sequence ID" value="TZG27135.1"/>
    <property type="molecule type" value="Genomic_DNA"/>
</dbReference>
<keyword evidence="2" id="KW-0472">Membrane</keyword>
<reference evidence="3 4" key="1">
    <citation type="submission" date="2019-08" db="EMBL/GenBank/DDBJ databases">
        <authorList>
            <person name="Wang G."/>
            <person name="Xu Z."/>
        </authorList>
    </citation>
    <scope>NUCLEOTIDE SEQUENCE [LARGE SCALE GENOMIC DNA]</scope>
    <source>
        <strain evidence="3 4">ZX</strain>
    </source>
</reference>
<dbReference type="Proteomes" id="UP000322077">
    <property type="component" value="Unassembled WGS sequence"/>
</dbReference>
<evidence type="ECO:0000256" key="1">
    <source>
        <dbReference type="ARBA" id="ARBA00007613"/>
    </source>
</evidence>
<evidence type="ECO:0000313" key="3">
    <source>
        <dbReference type="EMBL" id="TZG27135.1"/>
    </source>
</evidence>
<keyword evidence="2" id="KW-0564">Palmitate</keyword>
<sequence>MMRALVPIAALVATAAMAAPTVPEEAKAPFAANPLTSPDQVPVDWWRLFDDPALDTLIAASLAANVDLRIAFANLDAARAAQSQANRQRLPQTAIESGLTVDKTSAQPSASTVPSTDWDVAGAISWDVDLFGKLRASALAARADAEAQQAAYDGVRVAVVADTVAAYVDLCAAERGRAAAAEIAAAQDRSTALARDQLAAGEVSPLEVAQASTLAASSRAAIPPFEAQRTNALYRLGLLQGKVPAEARRFAIGCPASPFTTGMLPVGDGAALLLRRPDLRQADRKLAAAAARVGVARADLYPKINLGTALGLLAGRFDAALTPLISWSFPYQGVARAKLRGAKADEQAALANWDKAVLNALREVETALAAYDAEMRRNRDLALALDDAALYARRAAARVRIGDAAPLLAIDAERVHAAARLAKVQSDQSVAQAQVALFRALGGGWQITGGKV</sequence>
<dbReference type="GO" id="GO:0005886">
    <property type="term" value="C:plasma membrane"/>
    <property type="evidence" value="ECO:0007669"/>
    <property type="project" value="UniProtKB-SubCell"/>
</dbReference>
<keyword evidence="2" id="KW-0812">Transmembrane</keyword>
<comment type="similarity">
    <text evidence="1 2">Belongs to the outer membrane factor (OMF) (TC 1.B.17) family.</text>
</comment>
<dbReference type="RefSeq" id="WP_149521354.1">
    <property type="nucleotide sequence ID" value="NZ_VTOU01000002.1"/>
</dbReference>
<keyword evidence="2" id="KW-0449">Lipoprotein</keyword>
<feature type="chain" id="PRO_5023027987" evidence="2">
    <location>
        <begin position="19"/>
        <end position="452"/>
    </location>
</feature>
<protein>
    <submittedName>
        <fullName evidence="3">Efflux transporter outer membrane subunit</fullName>
    </submittedName>
</protein>
<keyword evidence="2" id="KW-0732">Signal</keyword>
<evidence type="ECO:0000313" key="4">
    <source>
        <dbReference type="Proteomes" id="UP000322077"/>
    </source>
</evidence>
<feature type="signal peptide" evidence="2">
    <location>
        <begin position="1"/>
        <end position="18"/>
    </location>
</feature>
<dbReference type="Gene3D" id="2.20.200.10">
    <property type="entry name" value="Outer membrane efflux proteins (OEP)"/>
    <property type="match status" value="1"/>
</dbReference>
<evidence type="ECO:0000256" key="2">
    <source>
        <dbReference type="RuleBase" id="RU362097"/>
    </source>
</evidence>
<name>A0A5D9CAR5_9SPHN</name>
<organism evidence="3 4">
    <name type="scientific">Sphingomonas montanisoli</name>
    <dbReference type="NCBI Taxonomy" id="2606412"/>
    <lineage>
        <taxon>Bacteria</taxon>
        <taxon>Pseudomonadati</taxon>
        <taxon>Pseudomonadota</taxon>
        <taxon>Alphaproteobacteria</taxon>
        <taxon>Sphingomonadales</taxon>
        <taxon>Sphingomonadaceae</taxon>
        <taxon>Sphingomonas</taxon>
    </lineage>
</organism>
<comment type="caution">
    <text evidence="3">The sequence shown here is derived from an EMBL/GenBank/DDBJ whole genome shotgun (WGS) entry which is preliminary data.</text>
</comment>
<gene>
    <name evidence="3" type="ORF">FYJ91_05765</name>
</gene>
<comment type="subcellular location">
    <subcellularLocation>
        <location evidence="2">Cell membrane</location>
        <topology evidence="2">Lipid-anchor</topology>
    </subcellularLocation>
</comment>
<dbReference type="AlphaFoldDB" id="A0A5D9CAR5"/>
<dbReference type="SUPFAM" id="SSF56954">
    <property type="entry name" value="Outer membrane efflux proteins (OEP)"/>
    <property type="match status" value="1"/>
</dbReference>
<accession>A0A5D9CAR5</accession>